<dbReference type="EMBL" id="VCKY01000007">
    <property type="protein sequence ID" value="TMR24761.1"/>
    <property type="molecule type" value="Genomic_DNA"/>
</dbReference>
<dbReference type="RefSeq" id="WP_138664566.1">
    <property type="nucleotide sequence ID" value="NZ_VCKY01000007.1"/>
</dbReference>
<name>A0A5S4FXA8_9ACTN</name>
<gene>
    <name evidence="1" type="ORF">ETD86_03215</name>
</gene>
<protein>
    <submittedName>
        <fullName evidence="1">Uncharacterized protein</fullName>
    </submittedName>
</protein>
<dbReference type="AlphaFoldDB" id="A0A5S4FXA8"/>
<reference evidence="1 2" key="1">
    <citation type="submission" date="2019-05" db="EMBL/GenBank/DDBJ databases">
        <title>Draft genome sequence of Nonomuraea turkmeniaca DSM 43926.</title>
        <authorList>
            <person name="Saricaoglu S."/>
            <person name="Isik K."/>
        </authorList>
    </citation>
    <scope>NUCLEOTIDE SEQUENCE [LARGE SCALE GENOMIC DNA]</scope>
    <source>
        <strain evidence="1 2">DSM 43926</strain>
    </source>
</reference>
<organism evidence="1 2">
    <name type="scientific">Nonomuraea turkmeniaca</name>
    <dbReference type="NCBI Taxonomy" id="103838"/>
    <lineage>
        <taxon>Bacteria</taxon>
        <taxon>Bacillati</taxon>
        <taxon>Actinomycetota</taxon>
        <taxon>Actinomycetes</taxon>
        <taxon>Streptosporangiales</taxon>
        <taxon>Streptosporangiaceae</taxon>
        <taxon>Nonomuraea</taxon>
    </lineage>
</organism>
<accession>A0A5S4FXA8</accession>
<sequence length="151" mass="16299">MKEPREKLGSRVKIVDMLHSPARTRAVGELLIGQRGTVAEILRSGTLALVELDADWADLPGGVRRWPVQWDDLLIYSLESGPDSPEDDYRLGLSGSGRDAIQHAVPADTENSLCGGEVYPLPICGWSISFSPTATRACEICATLVRGQTGP</sequence>
<proteinExistence type="predicted"/>
<evidence type="ECO:0000313" key="2">
    <source>
        <dbReference type="Proteomes" id="UP000309128"/>
    </source>
</evidence>
<dbReference type="Proteomes" id="UP000309128">
    <property type="component" value="Unassembled WGS sequence"/>
</dbReference>
<evidence type="ECO:0000313" key="1">
    <source>
        <dbReference type="EMBL" id="TMR24761.1"/>
    </source>
</evidence>
<keyword evidence="2" id="KW-1185">Reference proteome</keyword>
<dbReference type="OrthoDB" id="3536393at2"/>
<comment type="caution">
    <text evidence="1">The sequence shown here is derived from an EMBL/GenBank/DDBJ whole genome shotgun (WGS) entry which is preliminary data.</text>
</comment>